<feature type="domain" description="RWD" evidence="2">
    <location>
        <begin position="1"/>
        <end position="71"/>
    </location>
</feature>
<evidence type="ECO:0000313" key="3">
    <source>
        <dbReference type="EMBL" id="OLY81880.1"/>
    </source>
</evidence>
<dbReference type="InterPro" id="IPR040213">
    <property type="entry name" value="GIR2-like"/>
</dbReference>
<reference evidence="3 4" key="1">
    <citation type="journal article" date="2016" name="Mol. Biol. Evol.">
        <title>Genome-Wide Survey of Gut Fungi (Harpellales) Reveals the First Horizontally Transferred Ubiquitin Gene from a Mosquito Host.</title>
        <authorList>
            <person name="Wang Y."/>
            <person name="White M.M."/>
            <person name="Kvist S."/>
            <person name="Moncalvo J.M."/>
        </authorList>
    </citation>
    <scope>NUCLEOTIDE SEQUENCE [LARGE SCALE GENOMIC DNA]</scope>
    <source>
        <strain evidence="3 4">ALG-7-W6</strain>
    </source>
</reference>
<dbReference type="AlphaFoldDB" id="A0A1R0GYB7"/>
<evidence type="ECO:0000313" key="4">
    <source>
        <dbReference type="Proteomes" id="UP000187455"/>
    </source>
</evidence>
<evidence type="ECO:0000259" key="2">
    <source>
        <dbReference type="PROSITE" id="PS50908"/>
    </source>
</evidence>
<organism evidence="3 4">
    <name type="scientific">Smittium mucronatum</name>
    <dbReference type="NCBI Taxonomy" id="133383"/>
    <lineage>
        <taxon>Eukaryota</taxon>
        <taxon>Fungi</taxon>
        <taxon>Fungi incertae sedis</taxon>
        <taxon>Zoopagomycota</taxon>
        <taxon>Kickxellomycotina</taxon>
        <taxon>Harpellomycetes</taxon>
        <taxon>Harpellales</taxon>
        <taxon>Legeriomycetaceae</taxon>
        <taxon>Smittium</taxon>
    </lineage>
</organism>
<dbReference type="PROSITE" id="PS50908">
    <property type="entry name" value="RWD"/>
    <property type="match status" value="1"/>
</dbReference>
<feature type="coiled-coil region" evidence="1">
    <location>
        <begin position="68"/>
        <end position="95"/>
    </location>
</feature>
<evidence type="ECO:0000256" key="1">
    <source>
        <dbReference type="SAM" id="Coils"/>
    </source>
</evidence>
<comment type="caution">
    <text evidence="3">The sequence shown here is derived from an EMBL/GenBank/DDBJ whole genome shotgun (WGS) entry which is preliminary data.</text>
</comment>
<dbReference type="InterPro" id="IPR006575">
    <property type="entry name" value="RWD_dom"/>
</dbReference>
<dbReference type="STRING" id="133383.A0A1R0GYB7"/>
<dbReference type="InterPro" id="IPR032378">
    <property type="entry name" value="ZC3H15/TMA46_C"/>
</dbReference>
<dbReference type="PANTHER" id="PTHR12292">
    <property type="entry name" value="RWD DOMAIN-CONTAINING PROTEIN"/>
    <property type="match status" value="1"/>
</dbReference>
<accession>A0A1R0GYB7</accession>
<dbReference type="SUPFAM" id="SSF54495">
    <property type="entry name" value="UBC-like"/>
    <property type="match status" value="1"/>
</dbReference>
<dbReference type="InterPro" id="IPR016135">
    <property type="entry name" value="UBQ-conjugating_enzyme/RWD"/>
</dbReference>
<dbReference type="Proteomes" id="UP000187455">
    <property type="component" value="Unassembled WGS sequence"/>
</dbReference>
<dbReference type="OrthoDB" id="277175at2759"/>
<dbReference type="Pfam" id="PF16543">
    <property type="entry name" value="DFRP_C"/>
    <property type="match status" value="1"/>
</dbReference>
<sequence>MKAILFLKITYTENYPDEPPNFNIETDEVSDLDESDISSLTTSLDQVIEETLGMAMVFSMASTLKESLNDLIVRKEEQQITLERLRIEKEIELEQQKFVGTKVTPELFHQWAAKFKLEMEKSAESQEQKRLDEKKGKLTGRELFEQDKSLALSDDKFVQDGDISVDVSSFDNTS</sequence>
<proteinExistence type="predicted"/>
<gene>
    <name evidence="3" type="ORF">AYI68_g4008</name>
</gene>
<protein>
    <submittedName>
        <fullName evidence="3">RWD domain-containing protein 1</fullName>
    </submittedName>
</protein>
<dbReference type="Gene3D" id="6.20.400.10">
    <property type="match status" value="1"/>
</dbReference>
<keyword evidence="1" id="KW-0175">Coiled coil</keyword>
<name>A0A1R0GYB7_9FUNG</name>
<keyword evidence="4" id="KW-1185">Reference proteome</keyword>
<dbReference type="Pfam" id="PF05773">
    <property type="entry name" value="RWD"/>
    <property type="match status" value="1"/>
</dbReference>
<dbReference type="EMBL" id="LSSL01002097">
    <property type="protein sequence ID" value="OLY81880.1"/>
    <property type="molecule type" value="Genomic_DNA"/>
</dbReference>
<dbReference type="Gene3D" id="3.10.110.10">
    <property type="entry name" value="Ubiquitin Conjugating Enzyme"/>
    <property type="match status" value="1"/>
</dbReference>